<dbReference type="Proteomes" id="UP000308730">
    <property type="component" value="Unassembled WGS sequence"/>
</dbReference>
<evidence type="ECO:0000256" key="5">
    <source>
        <dbReference type="ARBA" id="ARBA00023054"/>
    </source>
</evidence>
<feature type="compositionally biased region" description="Basic residues" evidence="11">
    <location>
        <begin position="311"/>
        <end position="320"/>
    </location>
</feature>
<reference evidence="13 14" key="1">
    <citation type="submission" date="2019-02" db="EMBL/GenBank/DDBJ databases">
        <title>Genome sequencing of the rare red list fungi Antrodiella citrinella (Flaviporus citrinellus).</title>
        <authorList>
            <person name="Buettner E."/>
            <person name="Kellner H."/>
        </authorList>
    </citation>
    <scope>NUCLEOTIDE SEQUENCE [LARGE SCALE GENOMIC DNA]</scope>
    <source>
        <strain evidence="13 14">DSM 108506</strain>
    </source>
</reference>
<evidence type="ECO:0000256" key="7">
    <source>
        <dbReference type="ARBA" id="ARBA00023136"/>
    </source>
</evidence>
<feature type="repeat" description="WD" evidence="9">
    <location>
        <begin position="449"/>
        <end position="491"/>
    </location>
</feature>
<keyword evidence="5 10" id="KW-0175">Coiled coil</keyword>
<dbReference type="PRINTS" id="PR00320">
    <property type="entry name" value="GPROTEINBRPT"/>
</dbReference>
<keyword evidence="2 9" id="KW-0853">WD repeat</keyword>
<protein>
    <submittedName>
        <fullName evidence="13">Uncharacterized protein</fullName>
    </submittedName>
</protein>
<evidence type="ECO:0000256" key="6">
    <source>
        <dbReference type="ARBA" id="ARBA00023128"/>
    </source>
</evidence>
<feature type="region of interest" description="Disordered" evidence="11">
    <location>
        <begin position="109"/>
        <end position="130"/>
    </location>
</feature>
<evidence type="ECO:0000256" key="1">
    <source>
        <dbReference type="ARBA" id="ARBA00004570"/>
    </source>
</evidence>
<dbReference type="PROSITE" id="PS50082">
    <property type="entry name" value="WD_REPEATS_2"/>
    <property type="match status" value="6"/>
</dbReference>
<evidence type="ECO:0000256" key="10">
    <source>
        <dbReference type="SAM" id="Coils"/>
    </source>
</evidence>
<evidence type="ECO:0000256" key="8">
    <source>
        <dbReference type="ARBA" id="ARBA00038415"/>
    </source>
</evidence>
<feature type="repeat" description="WD" evidence="9">
    <location>
        <begin position="712"/>
        <end position="751"/>
    </location>
</feature>
<feature type="region of interest" description="Disordered" evidence="11">
    <location>
        <begin position="552"/>
        <end position="580"/>
    </location>
</feature>
<feature type="signal peptide" evidence="12">
    <location>
        <begin position="1"/>
        <end position="22"/>
    </location>
</feature>
<evidence type="ECO:0000256" key="9">
    <source>
        <dbReference type="PROSITE-ProRule" id="PRU00221"/>
    </source>
</evidence>
<sequence>MHDHVLLSALFLSTCYWPPVSIETPLMKPWSENITTYADALLSLMPDLSEDALPSDVPIVDHCWCDLTSGKFFEPFDMGRWETESVLRLKDELEAQEKLLLKAKTEIEVSEPDAEAETETEERDEASSATSRLDVVSKALFAPFTHKKHESSKIFADLAPVIMTPRMVNAASTVSGRPRKVAGSSSLSSGVDFATLGRAPMRFGLGTRRITSRDLQIVEASEELLDAEIPEPEGVAQDVSLIRGFNATIPSADQSRTRRRQTRNVDAPRIGLKRLGMNARGLLSEDEEHEGESVASEEDVVMVGRPEPRGRKLKPKRKGRQSLSAGKVFGTEELKRQTHEIQRDKENLHVRRTLISNEITEITNKIEALDALRAKLEQDLLKLQEDELELDDELEGVKERLDLEVSTSRPPKARAQQPHVTQSSRRRKGPAFLPSEHDELPPGVAFMSLAGHISPITALDFSEPYGTLVTASQEDSEPRVWDLLSGEEIGRLKGHRSTVKCIQVEDHICLTGGEDGNVRLWDLRRVDEDDDWDKESELISLSEIAEEEVVDEFGSRTQVSTNGSSIRQSESETSSTLEREGPCVRVLEGHSKAVSSLYFEDDCLVTGASDKTMRQWDLTTGQCVMTMDILWAISHPPTAGPGGALPGHLFPGAAAAAGTFAVPTPPYADGTWEMYQDFVGAVQFWGYALMSGSGDGVVRMWDMRTGQPHRTLLGHTGPVTCLQFDELHAVSGSLDKSIRIWDLRTGGILDTLKYDHAVTGLQFDTRKIVAATGENGIKVYNRTSMQHSTLMTNGHTRPVEKLRYMDKYLVSGGRDSIVKVWAL</sequence>
<keyword evidence="7" id="KW-0472">Membrane</keyword>
<comment type="caution">
    <text evidence="13">The sequence shown here is derived from an EMBL/GenBank/DDBJ whole genome shotgun (WGS) entry which is preliminary data.</text>
</comment>
<dbReference type="PANTHER" id="PTHR19855:SF28">
    <property type="entry name" value="CCR4-ASSOCIATED FACTOR 4"/>
    <property type="match status" value="1"/>
</dbReference>
<dbReference type="Pfam" id="PF00400">
    <property type="entry name" value="WD40"/>
    <property type="match status" value="5"/>
</dbReference>
<dbReference type="InterPro" id="IPR019775">
    <property type="entry name" value="WD40_repeat_CS"/>
</dbReference>
<evidence type="ECO:0000256" key="12">
    <source>
        <dbReference type="SAM" id="SignalP"/>
    </source>
</evidence>
<dbReference type="SMART" id="SM00320">
    <property type="entry name" value="WD40"/>
    <property type="match status" value="7"/>
</dbReference>
<keyword evidence="12" id="KW-0732">Signal</keyword>
<comment type="subcellular location">
    <subcellularLocation>
        <location evidence="1">Mitochondrion outer membrane</location>
        <topology evidence="1">Peripheral membrane protein</topology>
        <orientation evidence="1">Cytoplasmic side</orientation>
    </subcellularLocation>
</comment>
<evidence type="ECO:0000256" key="11">
    <source>
        <dbReference type="SAM" id="MobiDB-lite"/>
    </source>
</evidence>
<dbReference type="PROSITE" id="PS50294">
    <property type="entry name" value="WD_REPEATS_REGION"/>
    <property type="match status" value="5"/>
</dbReference>
<dbReference type="Gene3D" id="6.10.280.220">
    <property type="match status" value="1"/>
</dbReference>
<accession>A0A4S4MYE8</accession>
<dbReference type="InterPro" id="IPR001680">
    <property type="entry name" value="WD40_rpt"/>
</dbReference>
<dbReference type="PANTHER" id="PTHR19855">
    <property type="entry name" value="WD40 REPEAT PROTEIN 12, 37"/>
    <property type="match status" value="1"/>
</dbReference>
<feature type="coiled-coil region" evidence="10">
    <location>
        <begin position="359"/>
        <end position="400"/>
    </location>
</feature>
<feature type="compositionally biased region" description="Polar residues" evidence="11">
    <location>
        <begin position="555"/>
        <end position="568"/>
    </location>
</feature>
<feature type="repeat" description="WD" evidence="9">
    <location>
        <begin position="689"/>
        <end position="711"/>
    </location>
</feature>
<dbReference type="InterPro" id="IPR020472">
    <property type="entry name" value="WD40_PAC1"/>
</dbReference>
<feature type="compositionally biased region" description="Acidic residues" evidence="11">
    <location>
        <begin position="109"/>
        <end position="124"/>
    </location>
</feature>
<dbReference type="Gene3D" id="2.130.10.10">
    <property type="entry name" value="YVTN repeat-like/Quinoprotein amine dehydrogenase"/>
    <property type="match status" value="2"/>
</dbReference>
<evidence type="ECO:0000256" key="2">
    <source>
        <dbReference type="ARBA" id="ARBA00022574"/>
    </source>
</evidence>
<gene>
    <name evidence="13" type="ORF">EUX98_g5751</name>
</gene>
<organism evidence="13 14">
    <name type="scientific">Antrodiella citrinella</name>
    <dbReference type="NCBI Taxonomy" id="2447956"/>
    <lineage>
        <taxon>Eukaryota</taxon>
        <taxon>Fungi</taxon>
        <taxon>Dikarya</taxon>
        <taxon>Basidiomycota</taxon>
        <taxon>Agaricomycotina</taxon>
        <taxon>Agaricomycetes</taxon>
        <taxon>Polyporales</taxon>
        <taxon>Steccherinaceae</taxon>
        <taxon>Antrodiella</taxon>
    </lineage>
</organism>
<keyword evidence="14" id="KW-1185">Reference proteome</keyword>
<feature type="repeat" description="WD" evidence="9">
    <location>
        <begin position="587"/>
        <end position="626"/>
    </location>
</feature>
<keyword evidence="3" id="KW-0677">Repeat</keyword>
<evidence type="ECO:0000256" key="4">
    <source>
        <dbReference type="ARBA" id="ARBA00022787"/>
    </source>
</evidence>
<feature type="chain" id="PRO_5020707347" evidence="12">
    <location>
        <begin position="23"/>
        <end position="823"/>
    </location>
</feature>
<dbReference type="SUPFAM" id="SSF50978">
    <property type="entry name" value="WD40 repeat-like"/>
    <property type="match status" value="1"/>
</dbReference>
<dbReference type="EMBL" id="SGPM01000179">
    <property type="protein sequence ID" value="THH28430.1"/>
    <property type="molecule type" value="Genomic_DNA"/>
</dbReference>
<dbReference type="AlphaFoldDB" id="A0A4S4MYE8"/>
<dbReference type="OrthoDB" id="496at2759"/>
<name>A0A4S4MYE8_9APHY</name>
<dbReference type="PROSITE" id="PS00678">
    <property type="entry name" value="WD_REPEATS_1"/>
    <property type="match status" value="3"/>
</dbReference>
<dbReference type="InterPro" id="IPR015943">
    <property type="entry name" value="WD40/YVTN_repeat-like_dom_sf"/>
</dbReference>
<dbReference type="GO" id="GO:0005741">
    <property type="term" value="C:mitochondrial outer membrane"/>
    <property type="evidence" value="ECO:0007669"/>
    <property type="project" value="UniProtKB-SubCell"/>
</dbReference>
<dbReference type="CDD" id="cd00200">
    <property type="entry name" value="WD40"/>
    <property type="match status" value="1"/>
</dbReference>
<evidence type="ECO:0000313" key="13">
    <source>
        <dbReference type="EMBL" id="THH28430.1"/>
    </source>
</evidence>
<feature type="repeat" description="WD" evidence="9">
    <location>
        <begin position="792"/>
        <end position="823"/>
    </location>
</feature>
<dbReference type="InterPro" id="IPR036322">
    <property type="entry name" value="WD40_repeat_dom_sf"/>
</dbReference>
<feature type="region of interest" description="Disordered" evidence="11">
    <location>
        <begin position="306"/>
        <end position="326"/>
    </location>
</feature>
<evidence type="ECO:0000256" key="3">
    <source>
        <dbReference type="ARBA" id="ARBA00022737"/>
    </source>
</evidence>
<feature type="region of interest" description="Disordered" evidence="11">
    <location>
        <begin position="402"/>
        <end position="438"/>
    </location>
</feature>
<proteinExistence type="inferred from homology"/>
<evidence type="ECO:0000313" key="14">
    <source>
        <dbReference type="Proteomes" id="UP000308730"/>
    </source>
</evidence>
<comment type="similarity">
    <text evidence="8">Belongs to the WD repeat MDV1/CAF4 family.</text>
</comment>
<feature type="repeat" description="WD" evidence="9">
    <location>
        <begin position="492"/>
        <end position="524"/>
    </location>
</feature>
<keyword evidence="6" id="KW-0496">Mitochondrion</keyword>
<keyword evidence="4" id="KW-1000">Mitochondrion outer membrane</keyword>